<dbReference type="Proteomes" id="UP000830115">
    <property type="component" value="Chromosome"/>
</dbReference>
<sequence>MKINRIAAVVAAATIAPSLFLAAPALAADTLANNTPRTGASAPAAVTEEMPVVMRFHDMPSTFTAGGDWSQFSLSMENGNDYPISDFWAYLVFRTSHSTQEQLKPGDAELEYFAGGEWHPVVLQFDDHRFSAHVCPQANPIPSDDPNYPEFRNCPARIDTVKPGENHTLKLRMRFAASAPATRGMVMANDYVSHPNSDLPTVSTPNKHRFTILPAEKAVQP</sequence>
<accession>A0ABY4MH29</accession>
<evidence type="ECO:0000256" key="1">
    <source>
        <dbReference type="SAM" id="SignalP"/>
    </source>
</evidence>
<dbReference type="RefSeq" id="WP_248867590.1">
    <property type="nucleotide sequence ID" value="NZ_CP086322.1"/>
</dbReference>
<gene>
    <name evidence="2" type="ORF">K9S39_36625</name>
</gene>
<name>A0ABY4MH29_9ACTN</name>
<reference evidence="2" key="1">
    <citation type="submission" date="2021-10" db="EMBL/GenBank/DDBJ databases">
        <title>Streptomyces nigrumlapis sp.nov.,an antimicrobial producing actinobacterium isolated from Black Gobi rocks.</title>
        <authorList>
            <person name="Wen Y."/>
            <person name="Zhang W."/>
            <person name="Liu X.G."/>
        </authorList>
    </citation>
    <scope>NUCLEOTIDE SEQUENCE</scope>
    <source>
        <strain evidence="2">ST13-2-2</strain>
    </source>
</reference>
<evidence type="ECO:0000313" key="2">
    <source>
        <dbReference type="EMBL" id="UQA96667.1"/>
    </source>
</evidence>
<feature type="chain" id="PRO_5047272495" evidence="1">
    <location>
        <begin position="28"/>
        <end position="221"/>
    </location>
</feature>
<proteinExistence type="predicted"/>
<keyword evidence="1" id="KW-0732">Signal</keyword>
<dbReference type="EMBL" id="CP086322">
    <property type="protein sequence ID" value="UQA96667.1"/>
    <property type="molecule type" value="Genomic_DNA"/>
</dbReference>
<organism evidence="2 3">
    <name type="scientific">Streptomyces halobius</name>
    <dbReference type="NCBI Taxonomy" id="2879846"/>
    <lineage>
        <taxon>Bacteria</taxon>
        <taxon>Bacillati</taxon>
        <taxon>Actinomycetota</taxon>
        <taxon>Actinomycetes</taxon>
        <taxon>Kitasatosporales</taxon>
        <taxon>Streptomycetaceae</taxon>
        <taxon>Streptomyces</taxon>
    </lineage>
</organism>
<feature type="signal peptide" evidence="1">
    <location>
        <begin position="1"/>
        <end position="27"/>
    </location>
</feature>
<evidence type="ECO:0000313" key="3">
    <source>
        <dbReference type="Proteomes" id="UP000830115"/>
    </source>
</evidence>
<keyword evidence="3" id="KW-1185">Reference proteome</keyword>
<protein>
    <submittedName>
        <fullName evidence="2">Uncharacterized protein</fullName>
    </submittedName>
</protein>